<evidence type="ECO:0000256" key="1">
    <source>
        <dbReference type="ARBA" id="ARBA00000382"/>
    </source>
</evidence>
<dbReference type="Gene3D" id="3.20.20.80">
    <property type="entry name" value="Glycosidases"/>
    <property type="match status" value="1"/>
</dbReference>
<dbReference type="InterPro" id="IPR017853">
    <property type="entry name" value="GH"/>
</dbReference>
<dbReference type="FunFam" id="3.20.20.80:FF:000005">
    <property type="entry name" value="Glucan endo-1,3-beta-glucosidase 14"/>
    <property type="match status" value="1"/>
</dbReference>
<dbReference type="InterPro" id="IPR012946">
    <property type="entry name" value="X8"/>
</dbReference>
<dbReference type="InterPro" id="IPR044965">
    <property type="entry name" value="Glyco_hydro_17_plant"/>
</dbReference>
<feature type="signal peptide" evidence="10">
    <location>
        <begin position="1"/>
        <end position="18"/>
    </location>
</feature>
<dbReference type="GO" id="GO:0042973">
    <property type="term" value="F:glucan endo-1,3-beta-D-glucosidase activity"/>
    <property type="evidence" value="ECO:0007669"/>
    <property type="project" value="UniProtKB-EC"/>
</dbReference>
<dbReference type="Pfam" id="PF00332">
    <property type="entry name" value="Glyco_hydro_17"/>
    <property type="match status" value="1"/>
</dbReference>
<comment type="caution">
    <text evidence="12">The sequence shown here is derived from an EMBL/GenBank/DDBJ whole genome shotgun (WGS) entry which is preliminary data.</text>
</comment>
<dbReference type="AlphaFoldDB" id="A0AAP0PZ28"/>
<dbReference type="Pfam" id="PF07983">
    <property type="entry name" value="X8"/>
    <property type="match status" value="1"/>
</dbReference>
<evidence type="ECO:0000259" key="11">
    <source>
        <dbReference type="SMART" id="SM00768"/>
    </source>
</evidence>
<sequence length="556" mass="61385">MGCLLYVLLSCLLCLSNGEISSKIGINYGQLGNNLPPPSQSIQLIQSLKAKRVKLYNTDPQILSNLSDTDLQVSVMLPNDLISNISANQTLSDQWVQTHILPFHRNVRIRYLLIGNEILSNSGTDRDKQTWYDLVPAMYRIKRSLNALKIPKIKLGTPVAMDVLESSFPPSNGTFRSDISETVLTPLLRFVNRTKSFFFLDVYPYFPWSEHSAQISLDYALFRGGAAANLTYTDPGTNLTYTNLLDQMLDSVNFAMTRLGFPHVRILISETGWPSNGDIDQIGANIYNAATYNRNLVRKITAKPPLGTPARPGEVIPTFIFSLYNENMKPGPGTERNWGLLRPDGVRTYEVDLTGKMTESEYAPLPAGKNNEKYKGKIWCVVARARGMGAVEARAGALGDAVAYACGQGNGTCEALRPGGECYEPVSLERHASYAFNSYWVQLRGSGATCFFNGLAEQTTEDPSEFDNYGGVSGGSGTGRSFKMHCSMHKSVRRVRVEGTMELSFDHVQRVAFQVSSKVTLKTAPFLQQNGNEFALKSYIFAGKEVATAALSYSLK</sequence>
<comment type="catalytic activity">
    <reaction evidence="1">
        <text>Hydrolysis of (1-&gt;3)-beta-D-glucosidic linkages in (1-&gt;3)-beta-D-glucans.</text>
        <dbReference type="EC" id="3.2.1.39"/>
    </reaction>
</comment>
<evidence type="ECO:0000256" key="7">
    <source>
        <dbReference type="ARBA" id="ARBA00023295"/>
    </source>
</evidence>
<evidence type="ECO:0000256" key="5">
    <source>
        <dbReference type="ARBA" id="ARBA00022801"/>
    </source>
</evidence>
<keyword evidence="6" id="KW-1015">Disulfide bond</keyword>
<evidence type="ECO:0000256" key="9">
    <source>
        <dbReference type="RuleBase" id="RU004336"/>
    </source>
</evidence>
<protein>
    <recommendedName>
        <fullName evidence="3">glucan endo-1,3-beta-D-glucosidase</fullName>
        <ecNumber evidence="3">3.2.1.39</ecNumber>
    </recommendedName>
</protein>
<evidence type="ECO:0000256" key="6">
    <source>
        <dbReference type="ARBA" id="ARBA00023157"/>
    </source>
</evidence>
<feature type="domain" description="X8" evidence="11">
    <location>
        <begin position="378"/>
        <end position="469"/>
    </location>
</feature>
<evidence type="ECO:0000256" key="4">
    <source>
        <dbReference type="ARBA" id="ARBA00022729"/>
    </source>
</evidence>
<keyword evidence="7 9" id="KW-0326">Glycosidase</keyword>
<dbReference type="Gene3D" id="1.20.58.1040">
    <property type="match status" value="1"/>
</dbReference>
<evidence type="ECO:0000313" key="12">
    <source>
        <dbReference type="EMBL" id="KAK9159849.1"/>
    </source>
</evidence>
<dbReference type="PROSITE" id="PS00587">
    <property type="entry name" value="GLYCOSYL_HYDROL_F17"/>
    <property type="match status" value="1"/>
</dbReference>
<evidence type="ECO:0000256" key="2">
    <source>
        <dbReference type="ARBA" id="ARBA00008773"/>
    </source>
</evidence>
<feature type="chain" id="PRO_5042938066" description="glucan endo-1,3-beta-D-glucosidase" evidence="10">
    <location>
        <begin position="19"/>
        <end position="556"/>
    </location>
</feature>
<organism evidence="12 13">
    <name type="scientific">Stephania yunnanensis</name>
    <dbReference type="NCBI Taxonomy" id="152371"/>
    <lineage>
        <taxon>Eukaryota</taxon>
        <taxon>Viridiplantae</taxon>
        <taxon>Streptophyta</taxon>
        <taxon>Embryophyta</taxon>
        <taxon>Tracheophyta</taxon>
        <taxon>Spermatophyta</taxon>
        <taxon>Magnoliopsida</taxon>
        <taxon>Ranunculales</taxon>
        <taxon>Menispermaceae</taxon>
        <taxon>Menispermoideae</taxon>
        <taxon>Cissampelideae</taxon>
        <taxon>Stephania</taxon>
    </lineage>
</organism>
<dbReference type="SMART" id="SM00768">
    <property type="entry name" value="X8"/>
    <property type="match status" value="1"/>
</dbReference>
<dbReference type="EMBL" id="JBBNAF010000003">
    <property type="protein sequence ID" value="KAK9159849.1"/>
    <property type="molecule type" value="Genomic_DNA"/>
</dbReference>
<dbReference type="GO" id="GO:0005975">
    <property type="term" value="P:carbohydrate metabolic process"/>
    <property type="evidence" value="ECO:0007669"/>
    <property type="project" value="InterPro"/>
</dbReference>
<evidence type="ECO:0000256" key="10">
    <source>
        <dbReference type="SAM" id="SignalP"/>
    </source>
</evidence>
<accession>A0AAP0PZ28</accession>
<dbReference type="EC" id="3.2.1.39" evidence="3"/>
<dbReference type="InterPro" id="IPR000490">
    <property type="entry name" value="Glyco_hydro_17"/>
</dbReference>
<keyword evidence="5 9" id="KW-0378">Hydrolase</keyword>
<evidence type="ECO:0000256" key="3">
    <source>
        <dbReference type="ARBA" id="ARBA00012780"/>
    </source>
</evidence>
<keyword evidence="13" id="KW-1185">Reference proteome</keyword>
<name>A0AAP0PZ28_9MAGN</name>
<gene>
    <name evidence="12" type="ORF">Syun_006190</name>
</gene>
<reference evidence="12 13" key="1">
    <citation type="submission" date="2024-01" db="EMBL/GenBank/DDBJ databases">
        <title>Genome assemblies of Stephania.</title>
        <authorList>
            <person name="Yang L."/>
        </authorList>
    </citation>
    <scope>NUCLEOTIDE SEQUENCE [LARGE SCALE GENOMIC DNA]</scope>
    <source>
        <strain evidence="12">YNDBR</strain>
        <tissue evidence="12">Leaf</tissue>
    </source>
</reference>
<evidence type="ECO:0000313" key="13">
    <source>
        <dbReference type="Proteomes" id="UP001420932"/>
    </source>
</evidence>
<dbReference type="PANTHER" id="PTHR32227">
    <property type="entry name" value="GLUCAN ENDO-1,3-BETA-GLUCOSIDASE BG1-RELATED-RELATED"/>
    <property type="match status" value="1"/>
</dbReference>
<dbReference type="SUPFAM" id="SSF51445">
    <property type="entry name" value="(Trans)glycosidases"/>
    <property type="match status" value="1"/>
</dbReference>
<dbReference type="Proteomes" id="UP001420932">
    <property type="component" value="Unassembled WGS sequence"/>
</dbReference>
<proteinExistence type="inferred from homology"/>
<comment type="similarity">
    <text evidence="2 8">Belongs to the glycosyl hydrolase 17 family.</text>
</comment>
<keyword evidence="4 10" id="KW-0732">Signal</keyword>
<evidence type="ECO:0000256" key="8">
    <source>
        <dbReference type="RuleBase" id="RU004335"/>
    </source>
</evidence>